<proteinExistence type="predicted"/>
<dbReference type="VEuPathDB" id="FungiDB:PITG_16919"/>
<protein>
    <submittedName>
        <fullName evidence="1">Uncharacterized protein</fullName>
    </submittedName>
</protein>
<name>D0NUE3_PHYIT</name>
<dbReference type="Proteomes" id="UP000006643">
    <property type="component" value="Unassembled WGS sequence"/>
</dbReference>
<keyword evidence="2" id="KW-1185">Reference proteome</keyword>
<reference evidence="2" key="1">
    <citation type="journal article" date="2009" name="Nature">
        <title>Genome sequence and analysis of the Irish potato famine pathogen Phytophthora infestans.</title>
        <authorList>
            <consortium name="The Broad Institute Genome Sequencing Platform"/>
            <person name="Haas B.J."/>
            <person name="Kamoun S."/>
            <person name="Zody M.C."/>
            <person name="Jiang R.H."/>
            <person name="Handsaker R.E."/>
            <person name="Cano L.M."/>
            <person name="Grabherr M."/>
            <person name="Kodira C.D."/>
            <person name="Raffaele S."/>
            <person name="Torto-Alalibo T."/>
            <person name="Bozkurt T.O."/>
            <person name="Ah-Fong A.M."/>
            <person name="Alvarado L."/>
            <person name="Anderson V.L."/>
            <person name="Armstrong M.R."/>
            <person name="Avrova A."/>
            <person name="Baxter L."/>
            <person name="Beynon J."/>
            <person name="Boevink P.C."/>
            <person name="Bollmann S.R."/>
            <person name="Bos J.I."/>
            <person name="Bulone V."/>
            <person name="Cai G."/>
            <person name="Cakir C."/>
            <person name="Carrington J.C."/>
            <person name="Chawner M."/>
            <person name="Conti L."/>
            <person name="Costanzo S."/>
            <person name="Ewan R."/>
            <person name="Fahlgren N."/>
            <person name="Fischbach M.A."/>
            <person name="Fugelstad J."/>
            <person name="Gilroy E.M."/>
            <person name="Gnerre S."/>
            <person name="Green P.J."/>
            <person name="Grenville-Briggs L.J."/>
            <person name="Griffith J."/>
            <person name="Grunwald N.J."/>
            <person name="Horn K."/>
            <person name="Horner N.R."/>
            <person name="Hu C.H."/>
            <person name="Huitema E."/>
            <person name="Jeong D.H."/>
            <person name="Jones A.M."/>
            <person name="Jones J.D."/>
            <person name="Jones R.W."/>
            <person name="Karlsson E.K."/>
            <person name="Kunjeti S.G."/>
            <person name="Lamour K."/>
            <person name="Liu Z."/>
            <person name="Ma L."/>
            <person name="Maclean D."/>
            <person name="Chibucos M.C."/>
            <person name="McDonald H."/>
            <person name="McWalters J."/>
            <person name="Meijer H.J."/>
            <person name="Morgan W."/>
            <person name="Morris P.F."/>
            <person name="Munro C.A."/>
            <person name="O'Neill K."/>
            <person name="Ospina-Giraldo M."/>
            <person name="Pinzon A."/>
            <person name="Pritchard L."/>
            <person name="Ramsahoye B."/>
            <person name="Ren Q."/>
            <person name="Restrepo S."/>
            <person name="Roy S."/>
            <person name="Sadanandom A."/>
            <person name="Savidor A."/>
            <person name="Schornack S."/>
            <person name="Schwartz D.C."/>
            <person name="Schumann U.D."/>
            <person name="Schwessinger B."/>
            <person name="Seyer L."/>
            <person name="Sharpe T."/>
            <person name="Silvar C."/>
            <person name="Song J."/>
            <person name="Studholme D.J."/>
            <person name="Sykes S."/>
            <person name="Thines M."/>
            <person name="van de Vondervoort P.J."/>
            <person name="Phuntumart V."/>
            <person name="Wawra S."/>
            <person name="Weide R."/>
            <person name="Win J."/>
            <person name="Young C."/>
            <person name="Zhou S."/>
            <person name="Fry W."/>
            <person name="Meyers B.C."/>
            <person name="van West P."/>
            <person name="Ristaino J."/>
            <person name="Govers F."/>
            <person name="Birch P.R."/>
            <person name="Whisson S.C."/>
            <person name="Judelson H.S."/>
            <person name="Nusbaum C."/>
        </authorList>
    </citation>
    <scope>NUCLEOTIDE SEQUENCE [LARGE SCALE GENOMIC DNA]</scope>
    <source>
        <strain evidence="2">T30-4</strain>
    </source>
</reference>
<dbReference type="RefSeq" id="XP_002897340.1">
    <property type="nucleotide sequence ID" value="XM_002897294.1"/>
</dbReference>
<accession>D0NUE3</accession>
<dbReference type="GeneID" id="9473717"/>
<gene>
    <name evidence="1" type="ORF">PITG_16919</name>
</gene>
<dbReference type="OrthoDB" id="97058at2759"/>
<sequence length="86" mass="9467">MIKMVIVDAVLKAKIMITVEALFVDGATAATDMSDDQDTSTLVNPVTKHTWKFGILDGLYQSVVETPQQSKSLALLQVIKEMEAKR</sequence>
<dbReference type="EMBL" id="DS028163">
    <property type="protein sequence ID" value="EEY65276.1"/>
    <property type="molecule type" value="Genomic_DNA"/>
</dbReference>
<dbReference type="HOGENOM" id="CLU_2502805_0_0_1"/>
<evidence type="ECO:0000313" key="1">
    <source>
        <dbReference type="EMBL" id="EEY65276.1"/>
    </source>
</evidence>
<dbReference type="KEGG" id="pif:PITG_16919"/>
<evidence type="ECO:0000313" key="2">
    <source>
        <dbReference type="Proteomes" id="UP000006643"/>
    </source>
</evidence>
<dbReference type="InParanoid" id="D0NUE3"/>
<organism evidence="1 2">
    <name type="scientific">Phytophthora infestans (strain T30-4)</name>
    <name type="common">Potato late blight agent</name>
    <dbReference type="NCBI Taxonomy" id="403677"/>
    <lineage>
        <taxon>Eukaryota</taxon>
        <taxon>Sar</taxon>
        <taxon>Stramenopiles</taxon>
        <taxon>Oomycota</taxon>
        <taxon>Peronosporomycetes</taxon>
        <taxon>Peronosporales</taxon>
        <taxon>Peronosporaceae</taxon>
        <taxon>Phytophthora</taxon>
    </lineage>
</organism>
<dbReference type="AlphaFoldDB" id="D0NUE3"/>